<feature type="binding site" evidence="10">
    <location>
        <position position="25"/>
    </location>
    <ligand>
        <name>Mn(2+)</name>
        <dbReference type="ChEBI" id="CHEBI:29035"/>
    </ligand>
</feature>
<dbReference type="PROSITE" id="PS51462">
    <property type="entry name" value="NUDIX"/>
    <property type="match status" value="1"/>
</dbReference>
<comment type="subcellular location">
    <subcellularLocation>
        <location evidence="10">Cytoplasm</location>
    </subcellularLocation>
</comment>
<dbReference type="InterPro" id="IPR000086">
    <property type="entry name" value="NUDIX_hydrolase_dom"/>
</dbReference>
<reference evidence="13 14" key="2">
    <citation type="journal article" date="2010" name="Stand. Genomic Sci.">
        <title>Complete genome sequence of Gordonia bronchialis type strain (3410).</title>
        <authorList>
            <person name="Ivanova N."/>
            <person name="Sikorski J."/>
            <person name="Jando M."/>
            <person name="Lapidus A."/>
            <person name="Nolan M."/>
            <person name="Lucas S."/>
            <person name="Del Rio T.G."/>
            <person name="Tice H."/>
            <person name="Copeland A."/>
            <person name="Cheng J.F."/>
            <person name="Chen F."/>
            <person name="Bruce D."/>
            <person name="Goodwin L."/>
            <person name="Pitluck S."/>
            <person name="Mavromatis K."/>
            <person name="Ovchinnikova G."/>
            <person name="Pati A."/>
            <person name="Chen A."/>
            <person name="Palaniappan K."/>
            <person name="Land M."/>
            <person name="Hauser L."/>
            <person name="Chang Y.J."/>
            <person name="Jeffries C.D."/>
            <person name="Chain P."/>
            <person name="Saunders E."/>
            <person name="Han C."/>
            <person name="Detter J.C."/>
            <person name="Brettin T."/>
            <person name="Rohde M."/>
            <person name="Goker M."/>
            <person name="Bristow J."/>
            <person name="Eisen J.A."/>
            <person name="Markowitz V."/>
            <person name="Hugenholtz P."/>
            <person name="Klenk H.P."/>
            <person name="Kyrpides N.C."/>
        </authorList>
    </citation>
    <scope>NUCLEOTIDE SEQUENCE [LARGE SCALE GENOMIC DNA]</scope>
    <source>
        <strain evidence="14">ATCC 25592 / DSM 43247 / BCRC 13721 / JCM 3198 / KCTC 3076 / NBRC 16047 / NCTC 10667</strain>
    </source>
</reference>
<dbReference type="OrthoDB" id="9809458at2"/>
<dbReference type="Pfam" id="PF00293">
    <property type="entry name" value="NUDIX"/>
    <property type="match status" value="1"/>
</dbReference>
<comment type="cofactor">
    <cofactor evidence="10">
        <name>Mn(2+)</name>
        <dbReference type="ChEBI" id="CHEBI:29035"/>
    </cofactor>
    <text evidence="10">Binds 1 Mn(2+) ion per subunit.</text>
</comment>
<evidence type="ECO:0000256" key="5">
    <source>
        <dbReference type="ARBA" id="ARBA00022723"/>
    </source>
</evidence>
<comment type="catalytic activity">
    <reaction evidence="10">
        <text>isopentenyl diphosphate = dimethylallyl diphosphate</text>
        <dbReference type="Rhea" id="RHEA:23284"/>
        <dbReference type="ChEBI" id="CHEBI:57623"/>
        <dbReference type="ChEBI" id="CHEBI:128769"/>
        <dbReference type="EC" id="5.3.3.2"/>
    </reaction>
</comment>
<dbReference type="GO" id="GO:0050992">
    <property type="term" value="P:dimethylallyl diphosphate biosynthetic process"/>
    <property type="evidence" value="ECO:0007669"/>
    <property type="project" value="UniProtKB-UniRule"/>
</dbReference>
<dbReference type="PANTHER" id="PTHR10885">
    <property type="entry name" value="ISOPENTENYL-DIPHOSPHATE DELTA-ISOMERASE"/>
    <property type="match status" value="1"/>
</dbReference>
<feature type="binding site" evidence="10">
    <location>
        <position position="69"/>
    </location>
    <ligand>
        <name>Mn(2+)</name>
        <dbReference type="ChEBI" id="CHEBI:29035"/>
    </ligand>
</feature>
<keyword evidence="4 10" id="KW-0963">Cytoplasm</keyword>
<dbReference type="InterPro" id="IPR011876">
    <property type="entry name" value="IsopentenylPP_isomerase_typ1"/>
</dbReference>
<dbReference type="NCBIfam" id="NF002995">
    <property type="entry name" value="PRK03759.1"/>
    <property type="match status" value="1"/>
</dbReference>
<evidence type="ECO:0000313" key="14">
    <source>
        <dbReference type="Proteomes" id="UP000001219"/>
    </source>
</evidence>
<dbReference type="Gene3D" id="3.90.79.10">
    <property type="entry name" value="Nucleoside Triphosphate Pyrophosphohydrolase"/>
    <property type="match status" value="1"/>
</dbReference>
<dbReference type="SUPFAM" id="SSF55811">
    <property type="entry name" value="Nudix"/>
    <property type="match status" value="1"/>
</dbReference>
<feature type="domain" description="Nudix hydrolase" evidence="12">
    <location>
        <begin position="30"/>
        <end position="164"/>
    </location>
</feature>
<comment type="similarity">
    <text evidence="2 10">Belongs to the IPP isomerase type 1 family.</text>
</comment>
<dbReference type="EC" id="5.3.3.2" evidence="3 10"/>
<evidence type="ECO:0000313" key="13">
    <source>
        <dbReference type="EMBL" id="ACY21783.1"/>
    </source>
</evidence>
<dbReference type="GO" id="GO:0046872">
    <property type="term" value="F:metal ion binding"/>
    <property type="evidence" value="ECO:0007669"/>
    <property type="project" value="UniProtKB-KW"/>
</dbReference>
<dbReference type="GO" id="GO:0004452">
    <property type="term" value="F:isopentenyl-diphosphate delta-isomerase activity"/>
    <property type="evidence" value="ECO:0007669"/>
    <property type="project" value="UniProtKB-UniRule"/>
</dbReference>
<evidence type="ECO:0000256" key="4">
    <source>
        <dbReference type="ARBA" id="ARBA00022490"/>
    </source>
</evidence>
<evidence type="ECO:0000256" key="8">
    <source>
        <dbReference type="ARBA" id="ARBA00023229"/>
    </source>
</evidence>
<dbReference type="HOGENOM" id="CLU_060552_2_0_11"/>
<dbReference type="STRING" id="526226.Gbro_2543"/>
<evidence type="ECO:0000256" key="2">
    <source>
        <dbReference type="ARBA" id="ARBA00007579"/>
    </source>
</evidence>
<dbReference type="GO" id="GO:0008299">
    <property type="term" value="P:isoprenoid biosynthetic process"/>
    <property type="evidence" value="ECO:0007669"/>
    <property type="project" value="UniProtKB-UniRule"/>
</dbReference>
<reference evidence="14" key="1">
    <citation type="submission" date="2009-10" db="EMBL/GenBank/DDBJ databases">
        <title>The complete chromosome of Gordonia bronchialis DSM 43247.</title>
        <authorList>
            <consortium name="US DOE Joint Genome Institute (JGI-PGF)"/>
            <person name="Lucas S."/>
            <person name="Copeland A."/>
            <person name="Lapidus A."/>
            <person name="Glavina del Rio T."/>
            <person name="Dalin E."/>
            <person name="Tice H."/>
            <person name="Bruce D."/>
            <person name="Goodwin L."/>
            <person name="Pitluck S."/>
            <person name="Kyrpides N."/>
            <person name="Mavromatis K."/>
            <person name="Ivanova N."/>
            <person name="Ovchinnikova G."/>
            <person name="Saunders E."/>
            <person name="Brettin T."/>
            <person name="Detter J.C."/>
            <person name="Han C."/>
            <person name="Larimer F."/>
            <person name="Land M."/>
            <person name="Hauser L."/>
            <person name="Markowitz V."/>
            <person name="Cheng J.-F."/>
            <person name="Hugenholtz P."/>
            <person name="Woyke T."/>
            <person name="Wu D."/>
            <person name="Jando M."/>
            <person name="Schneider S."/>
            <person name="Goeker M."/>
            <person name="Klenk H.-P."/>
            <person name="Eisen J.A."/>
        </authorList>
    </citation>
    <scope>NUCLEOTIDE SEQUENCE [LARGE SCALE GENOMIC DNA]</scope>
    <source>
        <strain evidence="14">ATCC 25592 / DSM 43247 / BCRC 13721 / JCM 3198 / KCTC 3076 / NBRC 16047 / NCTC 10667</strain>
    </source>
</reference>
<dbReference type="Proteomes" id="UP000001219">
    <property type="component" value="Chromosome"/>
</dbReference>
<feature type="active site" evidence="10 11">
    <location>
        <position position="67"/>
    </location>
</feature>
<evidence type="ECO:0000256" key="9">
    <source>
        <dbReference type="ARBA" id="ARBA00023235"/>
    </source>
</evidence>
<evidence type="ECO:0000256" key="7">
    <source>
        <dbReference type="ARBA" id="ARBA00023211"/>
    </source>
</evidence>
<comment type="pathway">
    <text evidence="1 10">Isoprenoid biosynthesis; dimethylallyl diphosphate biosynthesis; dimethylallyl diphosphate from isopentenyl diphosphate: step 1/1.</text>
</comment>
<dbReference type="KEGG" id="gbr:Gbro_2543"/>
<dbReference type="RefSeq" id="WP_012834338.1">
    <property type="nucleotide sequence ID" value="NC_013441.1"/>
</dbReference>
<sequence length="181" mass="20369">MTNDLVVLLDERRRPCGTAPRRSVHGTDTPLHLAFSCHIVDSHDRILMTRRALAKTTWPGVWTNSYCGHPRPGESVEDAVRRYAPRELGLEVDGLHCVLPDFDYRAVDADGVVENEICPVYWARPIGAPQPNPDEVMDHVWAPIDDVWAAAANTPWAFSPWFVEQVRALGPRPLEAIRWAS</sequence>
<evidence type="ECO:0000256" key="10">
    <source>
        <dbReference type="HAMAP-Rule" id="MF_00202"/>
    </source>
</evidence>
<keyword evidence="9 10" id="KW-0413">Isomerase</keyword>
<dbReference type="GO" id="GO:0005737">
    <property type="term" value="C:cytoplasm"/>
    <property type="evidence" value="ECO:0007669"/>
    <property type="project" value="UniProtKB-SubCell"/>
</dbReference>
<keyword evidence="14" id="KW-1185">Reference proteome</keyword>
<keyword evidence="5 10" id="KW-0479">Metal-binding</keyword>
<evidence type="ECO:0000256" key="3">
    <source>
        <dbReference type="ARBA" id="ARBA00012057"/>
    </source>
</evidence>
<dbReference type="CDD" id="cd02885">
    <property type="entry name" value="NUDIX_IPP_Isomerase"/>
    <property type="match status" value="1"/>
</dbReference>
<protein>
    <recommendedName>
        <fullName evidence="3 10">Isopentenyl-diphosphate Delta-isomerase</fullName>
        <shortName evidence="10">IPP isomerase</shortName>
        <ecNumber evidence="3 10">5.3.3.2</ecNumber>
    </recommendedName>
    <alternativeName>
        <fullName evidence="10">IPP:DMAPP isomerase</fullName>
    </alternativeName>
    <alternativeName>
        <fullName evidence="10">Isopentenyl pyrophosphate isomerase</fullName>
    </alternativeName>
</protein>
<feature type="binding site" evidence="10">
    <location>
        <position position="32"/>
    </location>
    <ligand>
        <name>Mn(2+)</name>
        <dbReference type="ChEBI" id="CHEBI:29035"/>
    </ligand>
</feature>
<feature type="active site" evidence="10 11">
    <location>
        <position position="116"/>
    </location>
</feature>
<dbReference type="eggNOG" id="COG1443">
    <property type="taxonomic scope" value="Bacteria"/>
</dbReference>
<dbReference type="EMBL" id="CP001802">
    <property type="protein sequence ID" value="ACY21783.1"/>
    <property type="molecule type" value="Genomic_DNA"/>
</dbReference>
<feature type="binding site" evidence="10">
    <location>
        <position position="87"/>
    </location>
    <ligand>
        <name>Mg(2+)</name>
        <dbReference type="ChEBI" id="CHEBI:18420"/>
    </ligand>
</feature>
<keyword evidence="7 10" id="KW-0464">Manganese</keyword>
<organism evidence="13 14">
    <name type="scientific">Gordonia bronchialis (strain ATCC 25592 / DSM 43247 / BCRC 13721 / JCM 3198 / KCTC 3076 / NBRC 16047 / NCTC 10667)</name>
    <name type="common">Rhodococcus bronchialis</name>
    <dbReference type="NCBI Taxonomy" id="526226"/>
    <lineage>
        <taxon>Bacteria</taxon>
        <taxon>Bacillati</taxon>
        <taxon>Actinomycetota</taxon>
        <taxon>Actinomycetes</taxon>
        <taxon>Mycobacteriales</taxon>
        <taxon>Gordoniaceae</taxon>
        <taxon>Gordonia</taxon>
    </lineage>
</organism>
<feature type="binding site" evidence="10">
    <location>
        <position position="116"/>
    </location>
    <ligand>
        <name>Mn(2+)</name>
        <dbReference type="ChEBI" id="CHEBI:29035"/>
    </ligand>
</feature>
<feature type="binding site" evidence="10">
    <location>
        <position position="114"/>
    </location>
    <ligand>
        <name>Mn(2+)</name>
        <dbReference type="ChEBI" id="CHEBI:29035"/>
    </ligand>
</feature>
<comment type="cofactor">
    <cofactor evidence="10">
        <name>Mg(2+)</name>
        <dbReference type="ChEBI" id="CHEBI:18420"/>
    </cofactor>
    <text evidence="10">Binds 1 Mg(2+) ion per subunit. The magnesium ion binds only when substrate is bound.</text>
</comment>
<dbReference type="UniPathway" id="UPA00059">
    <property type="reaction ID" value="UER00104"/>
</dbReference>
<dbReference type="InterPro" id="IPR056375">
    <property type="entry name" value="Idi_bact"/>
</dbReference>
<name>D0LEQ9_GORB4</name>
<proteinExistence type="inferred from homology"/>
<evidence type="ECO:0000256" key="6">
    <source>
        <dbReference type="ARBA" id="ARBA00022842"/>
    </source>
</evidence>
<gene>
    <name evidence="10" type="primary">idi</name>
    <name evidence="13" type="ordered locus">Gbro_2543</name>
</gene>
<evidence type="ECO:0000256" key="1">
    <source>
        <dbReference type="ARBA" id="ARBA00004826"/>
    </source>
</evidence>
<evidence type="ECO:0000259" key="12">
    <source>
        <dbReference type="PROSITE" id="PS51462"/>
    </source>
</evidence>
<evidence type="ECO:0000256" key="11">
    <source>
        <dbReference type="PIRSR" id="PIRSR018427-1"/>
    </source>
</evidence>
<dbReference type="PIRSF" id="PIRSF018427">
    <property type="entry name" value="Isopntndiph_ism"/>
    <property type="match status" value="1"/>
</dbReference>
<keyword evidence="6 10" id="KW-0460">Magnesium</keyword>
<accession>D0LEQ9</accession>
<keyword evidence="8 10" id="KW-0414">Isoprene biosynthesis</keyword>
<dbReference type="PANTHER" id="PTHR10885:SF0">
    <property type="entry name" value="ISOPENTENYL-DIPHOSPHATE DELTA-ISOMERASE"/>
    <property type="match status" value="1"/>
</dbReference>
<dbReference type="InterPro" id="IPR015797">
    <property type="entry name" value="NUDIX_hydrolase-like_dom_sf"/>
</dbReference>
<comment type="function">
    <text evidence="10">Catalyzes the 1,3-allylic rearrangement of the homoallylic substrate isopentenyl (IPP) to its highly electrophilic allylic isomer, dimethylallyl diphosphate (DMAPP).</text>
</comment>
<dbReference type="HAMAP" id="MF_00202">
    <property type="entry name" value="Idi"/>
    <property type="match status" value="1"/>
</dbReference>
<dbReference type="NCBIfam" id="TIGR02150">
    <property type="entry name" value="IPP_isom_1"/>
    <property type="match status" value="1"/>
</dbReference>
<dbReference type="AlphaFoldDB" id="D0LEQ9"/>